<keyword evidence="3" id="KW-0645">Protease</keyword>
<dbReference type="InterPro" id="IPR006286">
    <property type="entry name" value="C56_PfpI-like"/>
</dbReference>
<dbReference type="AlphaFoldDB" id="A0A4R8M119"/>
<proteinExistence type="inferred from homology"/>
<reference evidence="3 4" key="1">
    <citation type="submission" date="2019-03" db="EMBL/GenBank/DDBJ databases">
        <title>Genomic Encyclopedia of Type Strains, Phase IV (KMG-IV): sequencing the most valuable type-strain genomes for metagenomic binning, comparative biology and taxonomic classification.</title>
        <authorList>
            <person name="Goeker M."/>
        </authorList>
    </citation>
    <scope>NUCLEOTIDE SEQUENCE [LARGE SCALE GENOMIC DNA]</scope>
    <source>
        <strain evidence="3 4">DSM 25964</strain>
    </source>
</reference>
<dbReference type="Proteomes" id="UP000295066">
    <property type="component" value="Unassembled WGS sequence"/>
</dbReference>
<dbReference type="PANTHER" id="PTHR42733:SF13">
    <property type="entry name" value="DJ-1_PFPI DOMAIN-CONTAINING PROTEIN"/>
    <property type="match status" value="1"/>
</dbReference>
<protein>
    <submittedName>
        <fullName evidence="3">Protease I</fullName>
    </submittedName>
</protein>
<comment type="caution">
    <text evidence="3">The sequence shown here is derived from an EMBL/GenBank/DDBJ whole genome shotgun (WGS) entry which is preliminary data.</text>
</comment>
<dbReference type="Pfam" id="PF01965">
    <property type="entry name" value="DJ-1_PfpI"/>
    <property type="match status" value="1"/>
</dbReference>
<dbReference type="EMBL" id="SORI01000025">
    <property type="protein sequence ID" value="TDY55339.1"/>
    <property type="molecule type" value="Genomic_DNA"/>
</dbReference>
<dbReference type="OrthoDB" id="9792284at2"/>
<evidence type="ECO:0000313" key="3">
    <source>
        <dbReference type="EMBL" id="TDY55339.1"/>
    </source>
</evidence>
<dbReference type="PROSITE" id="PS51276">
    <property type="entry name" value="PEPTIDASE_C56_PFPI"/>
    <property type="match status" value="1"/>
</dbReference>
<dbReference type="SUPFAM" id="SSF52317">
    <property type="entry name" value="Class I glutamine amidotransferase-like"/>
    <property type="match status" value="1"/>
</dbReference>
<keyword evidence="4" id="KW-1185">Reference proteome</keyword>
<dbReference type="GO" id="GO:0008233">
    <property type="term" value="F:peptidase activity"/>
    <property type="evidence" value="ECO:0007669"/>
    <property type="project" value="UniProtKB-KW"/>
</dbReference>
<evidence type="ECO:0000256" key="1">
    <source>
        <dbReference type="ARBA" id="ARBA00008542"/>
    </source>
</evidence>
<evidence type="ECO:0000313" key="4">
    <source>
        <dbReference type="Proteomes" id="UP000295066"/>
    </source>
</evidence>
<dbReference type="InterPro" id="IPR002818">
    <property type="entry name" value="DJ-1/PfpI"/>
</dbReference>
<dbReference type="RefSeq" id="WP_133959011.1">
    <property type="nucleotide sequence ID" value="NZ_SORI01000025.1"/>
</dbReference>
<dbReference type="NCBIfam" id="TIGR01382">
    <property type="entry name" value="PfpI"/>
    <property type="match status" value="1"/>
</dbReference>
<accession>A0A4R8M119</accession>
<keyword evidence="3" id="KW-0378">Hydrolase</keyword>
<organism evidence="3 4">
    <name type="scientific">Aminivibrio pyruvatiphilus</name>
    <dbReference type="NCBI Taxonomy" id="1005740"/>
    <lineage>
        <taxon>Bacteria</taxon>
        <taxon>Thermotogati</taxon>
        <taxon>Synergistota</taxon>
        <taxon>Synergistia</taxon>
        <taxon>Synergistales</taxon>
        <taxon>Aminobacteriaceae</taxon>
        <taxon>Aminivibrio</taxon>
    </lineage>
</organism>
<dbReference type="InterPro" id="IPR029062">
    <property type="entry name" value="Class_I_gatase-like"/>
</dbReference>
<evidence type="ECO:0000259" key="2">
    <source>
        <dbReference type="Pfam" id="PF01965"/>
    </source>
</evidence>
<gene>
    <name evidence="3" type="ORF">C8D99_12520</name>
</gene>
<dbReference type="GO" id="GO:0006508">
    <property type="term" value="P:proteolysis"/>
    <property type="evidence" value="ECO:0007669"/>
    <property type="project" value="UniProtKB-KW"/>
</dbReference>
<comment type="similarity">
    <text evidence="1">Belongs to the peptidase C56 family.</text>
</comment>
<sequence length="171" mass="17861">MSKKVAVLVEENVHDLEFWYPFYRIAEAGFEPIAVGPAAGKVYTGKLGTSIEAAASPADLSPSDVAGVVVPGGWAPDRLRTHRSVVDFVREVSASGGVVAAICHGGSVLVSAGILRGARATSYKSIRDDMVLAGAEWVDEPVVVSGKLVTSRTPSDLPAFGKALVEALQSR</sequence>
<dbReference type="PANTHER" id="PTHR42733">
    <property type="entry name" value="DJ-1 PROTEIN"/>
    <property type="match status" value="1"/>
</dbReference>
<dbReference type="CDD" id="cd03134">
    <property type="entry name" value="GATase1_PfpI_like"/>
    <property type="match status" value="1"/>
</dbReference>
<name>A0A4R8M119_9BACT</name>
<feature type="domain" description="DJ-1/PfpI" evidence="2">
    <location>
        <begin position="3"/>
        <end position="166"/>
    </location>
</feature>
<dbReference type="Gene3D" id="3.40.50.880">
    <property type="match status" value="1"/>
</dbReference>